<dbReference type="InterPro" id="IPR003423">
    <property type="entry name" value="OMP_efflux"/>
</dbReference>
<evidence type="ECO:0000256" key="2">
    <source>
        <dbReference type="ARBA" id="ARBA00007613"/>
    </source>
</evidence>
<feature type="chain" id="PRO_5028518730" evidence="3">
    <location>
        <begin position="23"/>
        <end position="461"/>
    </location>
</feature>
<feature type="signal peptide" evidence="3">
    <location>
        <begin position="1"/>
        <end position="22"/>
    </location>
</feature>
<protein>
    <submittedName>
        <fullName evidence="5">Efflux transporter outer membrane subunit</fullName>
    </submittedName>
</protein>
<dbReference type="AlphaFoldDB" id="A0A702F9C1"/>
<dbReference type="NCBIfam" id="NF007347">
    <property type="entry name" value="PRK09837.1"/>
    <property type="match status" value="1"/>
</dbReference>
<dbReference type="Pfam" id="PF02321">
    <property type="entry name" value="OEP"/>
    <property type="match status" value="2"/>
</dbReference>
<reference evidence="5" key="2">
    <citation type="submission" date="2018-07" db="EMBL/GenBank/DDBJ databases">
        <authorList>
            <consortium name="NCBI Pathogen Detection Project"/>
        </authorList>
    </citation>
    <scope>NUCLEOTIDE SEQUENCE</scope>
    <source>
        <strain evidence="5">M138</strain>
    </source>
</reference>
<keyword evidence="3" id="KW-0732">Signal</keyword>
<sequence>MFKLKQLAISTVLILTGCVSLAPEYERPALPVPQQFSLSRNSLVPASAGYQDTGWKTFFVDPQARRFIAEALRNNPDLKMATLKVREARAQYNVTDAERFPQLNASSDARYQGGGKDSRATMKEYAVGLDLRFDLDFFGKLKNMSEADRQKYFASQEAQRNVHILLISNVSQSYYNQQLALAQLKIAREMLQNYQQSYAFVEQQLVTGATTVLALEQARGVIESTRAEIARREGQLAQANNALQLLLGTYNSLPVARTDGTADLNPVKLPPNLSSTVLLQRPDIMEAEHQMKAADANIGAARAAFFPSISLTSGLSASSSDLSSLFVPGNGMWNFVPKIELPIFNAGRNQANLTLAKLRQQQSVVNYEQKIQSAFKEVADALSLRDSISGQISAQERYLESLKITLQRARGLYSSGAVSYIEVLDAERALFTTQQTLLDLKYSQKVNEIKLFTALGGGWIE</sequence>
<gene>
    <name evidence="5" type="ORF">G0D12_24835</name>
</gene>
<proteinExistence type="inferred from homology"/>
<keyword evidence="3" id="KW-0564">Palmitate</keyword>
<evidence type="ECO:0000256" key="4">
    <source>
        <dbReference type="SAM" id="Coils"/>
    </source>
</evidence>
<dbReference type="EMBL" id="DAAMHJ010000038">
    <property type="protein sequence ID" value="HAC6678852.1"/>
    <property type="molecule type" value="Genomic_DNA"/>
</dbReference>
<accession>A0A702F9C1</accession>
<dbReference type="PANTHER" id="PTHR30203:SF32">
    <property type="entry name" value="CATION EFFLUX SYSTEM PROTEIN CUSC"/>
    <property type="match status" value="1"/>
</dbReference>
<dbReference type="PANTHER" id="PTHR30203">
    <property type="entry name" value="OUTER MEMBRANE CATION EFFLUX PROTEIN"/>
    <property type="match status" value="1"/>
</dbReference>
<name>A0A702F9C1_SALET</name>
<dbReference type="PROSITE" id="PS51257">
    <property type="entry name" value="PROKAR_LIPOPROTEIN"/>
    <property type="match status" value="1"/>
</dbReference>
<dbReference type="InterPro" id="IPR010131">
    <property type="entry name" value="MdtP/NodT-like"/>
</dbReference>
<evidence type="ECO:0000256" key="3">
    <source>
        <dbReference type="RuleBase" id="RU362097"/>
    </source>
</evidence>
<keyword evidence="4" id="KW-0175">Coiled coil</keyword>
<reference evidence="5" key="1">
    <citation type="journal article" date="2018" name="Genome Biol.">
        <title>SKESA: strategic k-mer extension for scrupulous assemblies.</title>
        <authorList>
            <person name="Souvorov A."/>
            <person name="Agarwala R."/>
            <person name="Lipman D.J."/>
        </authorList>
    </citation>
    <scope>NUCLEOTIDE SEQUENCE</scope>
    <source>
        <strain evidence="5">M138</strain>
    </source>
</reference>
<keyword evidence="3" id="KW-0472">Membrane</keyword>
<comment type="similarity">
    <text evidence="2 3">Belongs to the outer membrane factor (OMF) (TC 1.B.17) family.</text>
</comment>
<keyword evidence="3" id="KW-0812">Transmembrane</keyword>
<feature type="coiled-coil region" evidence="4">
    <location>
        <begin position="184"/>
        <end position="242"/>
    </location>
</feature>
<dbReference type="GO" id="GO:0009279">
    <property type="term" value="C:cell outer membrane"/>
    <property type="evidence" value="ECO:0007669"/>
    <property type="project" value="UniProtKB-SubCell"/>
</dbReference>
<dbReference type="GO" id="GO:0015562">
    <property type="term" value="F:efflux transmembrane transporter activity"/>
    <property type="evidence" value="ECO:0007669"/>
    <property type="project" value="InterPro"/>
</dbReference>
<dbReference type="Gene3D" id="2.20.200.10">
    <property type="entry name" value="Outer membrane efflux proteins (OEP)"/>
    <property type="match status" value="1"/>
</dbReference>
<organism evidence="5">
    <name type="scientific">Salmonella enterica subsp. enterica serovar Eastbourne</name>
    <dbReference type="NCBI Taxonomy" id="486993"/>
    <lineage>
        <taxon>Bacteria</taxon>
        <taxon>Pseudomonadati</taxon>
        <taxon>Pseudomonadota</taxon>
        <taxon>Gammaproteobacteria</taxon>
        <taxon>Enterobacterales</taxon>
        <taxon>Enterobacteriaceae</taxon>
        <taxon>Salmonella</taxon>
    </lineage>
</organism>
<comment type="caution">
    <text evidence="5">The sequence shown here is derived from an EMBL/GenBank/DDBJ whole genome shotgun (WGS) entry which is preliminary data.</text>
</comment>
<comment type="subcellular location">
    <subcellularLocation>
        <location evidence="1 3">Cell outer membrane</location>
        <topology evidence="1 3">Lipid-anchor</topology>
    </subcellularLocation>
</comment>
<evidence type="ECO:0000313" key="5">
    <source>
        <dbReference type="EMBL" id="HAC6678852.1"/>
    </source>
</evidence>
<dbReference type="NCBIfam" id="TIGR01845">
    <property type="entry name" value="outer_NodT"/>
    <property type="match status" value="1"/>
</dbReference>
<dbReference type="SUPFAM" id="SSF56954">
    <property type="entry name" value="Outer membrane efflux proteins (OEP)"/>
    <property type="match status" value="1"/>
</dbReference>
<dbReference type="Gene3D" id="1.20.1600.10">
    <property type="entry name" value="Outer membrane efflux proteins (OEP)"/>
    <property type="match status" value="1"/>
</dbReference>
<evidence type="ECO:0000256" key="1">
    <source>
        <dbReference type="ARBA" id="ARBA00004459"/>
    </source>
</evidence>
<keyword evidence="3" id="KW-0449">Lipoprotein</keyword>
<keyword evidence="3" id="KW-1134">Transmembrane beta strand</keyword>